<proteinExistence type="predicted"/>
<evidence type="ECO:0000256" key="1">
    <source>
        <dbReference type="SAM" id="MobiDB-lite"/>
    </source>
</evidence>
<organism evidence="2 3">
    <name type="scientific">Tegillarca granosa</name>
    <name type="common">Malaysian cockle</name>
    <name type="synonym">Anadara granosa</name>
    <dbReference type="NCBI Taxonomy" id="220873"/>
    <lineage>
        <taxon>Eukaryota</taxon>
        <taxon>Metazoa</taxon>
        <taxon>Spiralia</taxon>
        <taxon>Lophotrochozoa</taxon>
        <taxon>Mollusca</taxon>
        <taxon>Bivalvia</taxon>
        <taxon>Autobranchia</taxon>
        <taxon>Pteriomorphia</taxon>
        <taxon>Arcoida</taxon>
        <taxon>Arcoidea</taxon>
        <taxon>Arcidae</taxon>
        <taxon>Tegillarca</taxon>
    </lineage>
</organism>
<name>A0ABQ9FVJ3_TEGGR</name>
<accession>A0ABQ9FVJ3</accession>
<keyword evidence="3" id="KW-1185">Reference proteome</keyword>
<feature type="compositionally biased region" description="Basic and acidic residues" evidence="1">
    <location>
        <begin position="516"/>
        <end position="531"/>
    </location>
</feature>
<feature type="compositionally biased region" description="Polar residues" evidence="1">
    <location>
        <begin position="447"/>
        <end position="464"/>
    </location>
</feature>
<reference evidence="2 3" key="1">
    <citation type="submission" date="2022-12" db="EMBL/GenBank/DDBJ databases">
        <title>Chromosome-level genome of Tegillarca granosa.</title>
        <authorList>
            <person name="Kim J."/>
        </authorList>
    </citation>
    <scope>NUCLEOTIDE SEQUENCE [LARGE SCALE GENOMIC DNA]</scope>
    <source>
        <strain evidence="2">Teg-2019</strain>
        <tissue evidence="2">Adductor muscle</tissue>
    </source>
</reference>
<feature type="compositionally biased region" description="Basic and acidic residues" evidence="1">
    <location>
        <begin position="471"/>
        <end position="485"/>
    </location>
</feature>
<evidence type="ECO:0000313" key="2">
    <source>
        <dbReference type="EMBL" id="KAJ8320776.1"/>
    </source>
</evidence>
<comment type="caution">
    <text evidence="2">The sequence shown here is derived from an EMBL/GenBank/DDBJ whole genome shotgun (WGS) entry which is preliminary data.</text>
</comment>
<protein>
    <submittedName>
        <fullName evidence="2">Uncharacterized protein</fullName>
    </submittedName>
</protein>
<evidence type="ECO:0000313" key="3">
    <source>
        <dbReference type="Proteomes" id="UP001217089"/>
    </source>
</evidence>
<feature type="compositionally biased region" description="Polar residues" evidence="1">
    <location>
        <begin position="532"/>
        <end position="542"/>
    </location>
</feature>
<dbReference type="Proteomes" id="UP001217089">
    <property type="component" value="Unassembled WGS sequence"/>
</dbReference>
<dbReference type="EMBL" id="JARBDR010000141">
    <property type="protein sequence ID" value="KAJ8320776.1"/>
    <property type="molecule type" value="Genomic_DNA"/>
</dbReference>
<feature type="compositionally biased region" description="Polar residues" evidence="1">
    <location>
        <begin position="594"/>
        <end position="606"/>
    </location>
</feature>
<feature type="region of interest" description="Disordered" evidence="1">
    <location>
        <begin position="447"/>
        <end position="628"/>
    </location>
</feature>
<sequence length="727" mass="83441">MLKFLGYLPEKQKFDNLFCEFFPSINCITSDIYWEASRKLEIFCKTGSPVMVRYRLYQGRKHRSSTMIHFLHRNKILRVIKGCILLFWHQKGLRMFQVDLGQYNKTDCPCLEEKQNAIPDRAEMKNMFGLSEKVSKLGVRYVIDRRLASKSIMGRNVASDTKGNKKYHWSTDSFKINTKKKTNKKTYAKLLFLKFDILAFLKILRKIGFHNEKKEGEGKKRTTDFSSTFAYLVGLLEKNTKTYIYSVFVTFLITIDNVKALYTLNSKKTHPSSLLPVCIQEEFIRKSTGMSQNKLFNKVRKAVLSVKIRVWDKTFKLRFRKKNSNQNGPEFAQWEKFTPFVKITFGKNYICGIQIQSDPKGKSHGLSSSADLAGPLFSHSRLIANNIINWSSGLFDGDCKMNDSTDQSIDGEISADEKLRSLGHHKHQQIKTADKTQLNNDIEERVVQQSTNQKDETPSQQKIGTTDIEEMAERKVYNRQGRKDQQGSSNVSTMEKLAIKQRSRSAGPAGRLKPRNSMDERKIISNQDKQKASSLGNSQSARHSMCAEPLSDDGMFPEDSSTDVADSDENSPKKWVKNPLMLKKKQKLDKRKSFQNGETVNAGNKENNLKPEVPSRKPVTRSPQISSRDTYVYQEKSNGQKAKYQKLEERRNRRVDMTVTSDEELNSPQVRISRLRQRALQEAKISTRLPDYLDESVYKQTEQKVCSMGLSSEELPVLISSLLCIGD</sequence>
<gene>
    <name evidence="2" type="ORF">KUTeg_002363</name>
</gene>